<gene>
    <name evidence="3" type="ORF">HKI87_15g78630</name>
</gene>
<keyword evidence="4" id="KW-1185">Reference proteome</keyword>
<dbReference type="InterPro" id="IPR036282">
    <property type="entry name" value="Glutathione-S-Trfase_C_sf"/>
</dbReference>
<evidence type="ECO:0000313" key="4">
    <source>
        <dbReference type="Proteomes" id="UP001472866"/>
    </source>
</evidence>
<feature type="domain" description="GST N-terminal" evidence="2">
    <location>
        <begin position="92"/>
        <end position="173"/>
    </location>
</feature>
<dbReference type="Proteomes" id="UP001472866">
    <property type="component" value="Chromosome 15"/>
</dbReference>
<evidence type="ECO:0000259" key="2">
    <source>
        <dbReference type="PROSITE" id="PS50404"/>
    </source>
</evidence>
<dbReference type="InterPro" id="IPR040079">
    <property type="entry name" value="Glutathione_S-Trfase"/>
</dbReference>
<dbReference type="PANTHER" id="PTHR43968:SF14">
    <property type="entry name" value="GLUTATHIONE S-TRANSFERASE"/>
    <property type="match status" value="1"/>
</dbReference>
<dbReference type="Pfam" id="PF13409">
    <property type="entry name" value="GST_N_2"/>
    <property type="match status" value="1"/>
</dbReference>
<evidence type="ECO:0000313" key="3">
    <source>
        <dbReference type="EMBL" id="WZN66298.1"/>
    </source>
</evidence>
<dbReference type="InterPro" id="IPR050983">
    <property type="entry name" value="GST_Omega/HSP26"/>
</dbReference>
<sequence length="450" mass="51357">MLGVRGVLRFPLAPRGDHLRYPNRRFQAMGSAGGKPRGHANAVRPPRAALSWEELDRHVAETGLLQVDKVNGPTNAQSRLRLFGNSEDSVRVTLFRDNHAWCPYCQKVWLWLEEKQVPYKIEKVTMFCYGEKEAWYKRKVPSGMLPALELDGQIITESDVILYELERAFGPLYKGMEDPAVIPLRKLERLLFRAWCGWLCQPNWFPGEEKKARKKFEDIMEIVEGALSQTPGGYFLEEFSTADCVFLPYVERMGASLFYYKGYVLRDYDKNPKMSAWFDAMETRETYRGTQSDYHTHAHDLPPQMGGCYENGEDAQKRSRQMVDEGPWDGTVPDAMFGEPDNAADEAVARTFKHRENIVKANPVEDEVADEAIRCALTYLKSGELVAPPKGGDVALRYLRDRVNVPRDMSIYAARRMRTALERTAALAGDGEGPPIPVNHRRDQDPRAFR</sequence>
<dbReference type="Pfam" id="PF13410">
    <property type="entry name" value="GST_C_2"/>
    <property type="match status" value="1"/>
</dbReference>
<proteinExistence type="predicted"/>
<protein>
    <submittedName>
        <fullName evidence="3">Glutathione S-transferase</fullName>
    </submittedName>
</protein>
<dbReference type="Gene3D" id="1.20.1050.10">
    <property type="match status" value="1"/>
</dbReference>
<dbReference type="PROSITE" id="PS50404">
    <property type="entry name" value="GST_NTER"/>
    <property type="match status" value="1"/>
</dbReference>
<dbReference type="SUPFAM" id="SSF47616">
    <property type="entry name" value="GST C-terminal domain-like"/>
    <property type="match status" value="1"/>
</dbReference>
<feature type="compositionally biased region" description="Basic and acidic residues" evidence="1">
    <location>
        <begin position="440"/>
        <end position="450"/>
    </location>
</feature>
<accession>A0AAX4PKD6</accession>
<reference evidence="3 4" key="1">
    <citation type="submission" date="2024-03" db="EMBL/GenBank/DDBJ databases">
        <title>Complete genome sequence of the green alga Chloropicon roscoffensis RCC1871.</title>
        <authorList>
            <person name="Lemieux C."/>
            <person name="Pombert J.-F."/>
            <person name="Otis C."/>
            <person name="Turmel M."/>
        </authorList>
    </citation>
    <scope>NUCLEOTIDE SEQUENCE [LARGE SCALE GENOMIC DNA]</scope>
    <source>
        <strain evidence="3 4">RCC1871</strain>
    </source>
</reference>
<dbReference type="AlphaFoldDB" id="A0AAX4PKD6"/>
<dbReference type="SFLD" id="SFLDS00019">
    <property type="entry name" value="Glutathione_Transferase_(cytos"/>
    <property type="match status" value="1"/>
</dbReference>
<organism evidence="3 4">
    <name type="scientific">Chloropicon roscoffensis</name>
    <dbReference type="NCBI Taxonomy" id="1461544"/>
    <lineage>
        <taxon>Eukaryota</taxon>
        <taxon>Viridiplantae</taxon>
        <taxon>Chlorophyta</taxon>
        <taxon>Chloropicophyceae</taxon>
        <taxon>Chloropicales</taxon>
        <taxon>Chloropicaceae</taxon>
        <taxon>Chloropicon</taxon>
    </lineage>
</organism>
<feature type="region of interest" description="Disordered" evidence="1">
    <location>
        <begin position="426"/>
        <end position="450"/>
    </location>
</feature>
<dbReference type="GO" id="GO:0005737">
    <property type="term" value="C:cytoplasm"/>
    <property type="evidence" value="ECO:0007669"/>
    <property type="project" value="TreeGrafter"/>
</dbReference>
<dbReference type="Gene3D" id="3.40.30.10">
    <property type="entry name" value="Glutaredoxin"/>
    <property type="match status" value="1"/>
</dbReference>
<dbReference type="InterPro" id="IPR004045">
    <property type="entry name" value="Glutathione_S-Trfase_N"/>
</dbReference>
<dbReference type="CDD" id="cd00299">
    <property type="entry name" value="GST_C_family"/>
    <property type="match status" value="1"/>
</dbReference>
<dbReference type="InterPro" id="IPR036249">
    <property type="entry name" value="Thioredoxin-like_sf"/>
</dbReference>
<name>A0AAX4PKD6_9CHLO</name>
<evidence type="ECO:0000256" key="1">
    <source>
        <dbReference type="SAM" id="MobiDB-lite"/>
    </source>
</evidence>
<dbReference type="SUPFAM" id="SSF52833">
    <property type="entry name" value="Thioredoxin-like"/>
    <property type="match status" value="1"/>
</dbReference>
<dbReference type="CDD" id="cd00570">
    <property type="entry name" value="GST_N_family"/>
    <property type="match status" value="1"/>
</dbReference>
<dbReference type="EMBL" id="CP151515">
    <property type="protein sequence ID" value="WZN66298.1"/>
    <property type="molecule type" value="Genomic_DNA"/>
</dbReference>
<dbReference type="PANTHER" id="PTHR43968">
    <property type="match status" value="1"/>
</dbReference>